<name>A0ACC2TPC9_9FUNG</name>
<evidence type="ECO:0000313" key="2">
    <source>
        <dbReference type="Proteomes" id="UP001165960"/>
    </source>
</evidence>
<proteinExistence type="predicted"/>
<comment type="caution">
    <text evidence="1">The sequence shown here is derived from an EMBL/GenBank/DDBJ whole genome shotgun (WGS) entry which is preliminary data.</text>
</comment>
<reference evidence="1" key="1">
    <citation type="submission" date="2022-04" db="EMBL/GenBank/DDBJ databases">
        <title>Genome of the entomopathogenic fungus Entomophthora muscae.</title>
        <authorList>
            <person name="Elya C."/>
            <person name="Lovett B.R."/>
            <person name="Lee E."/>
            <person name="Macias A.M."/>
            <person name="Hajek A.E."/>
            <person name="De Bivort B.L."/>
            <person name="Kasson M.T."/>
            <person name="De Fine Licht H.H."/>
            <person name="Stajich J.E."/>
        </authorList>
    </citation>
    <scope>NUCLEOTIDE SEQUENCE</scope>
    <source>
        <strain evidence="1">Berkeley</strain>
    </source>
</reference>
<gene>
    <name evidence="1" type="primary">TFC1_1</name>
    <name evidence="1" type="ORF">DSO57_1028288</name>
</gene>
<accession>A0ACC2TPC9</accession>
<keyword evidence="2" id="KW-1185">Reference proteome</keyword>
<organism evidence="1 2">
    <name type="scientific">Entomophthora muscae</name>
    <dbReference type="NCBI Taxonomy" id="34485"/>
    <lineage>
        <taxon>Eukaryota</taxon>
        <taxon>Fungi</taxon>
        <taxon>Fungi incertae sedis</taxon>
        <taxon>Zoopagomycota</taxon>
        <taxon>Entomophthoromycotina</taxon>
        <taxon>Entomophthoromycetes</taxon>
        <taxon>Entomophthorales</taxon>
        <taxon>Entomophthoraceae</taxon>
        <taxon>Entomophthora</taxon>
    </lineage>
</organism>
<evidence type="ECO:0000313" key="1">
    <source>
        <dbReference type="EMBL" id="KAJ9076226.1"/>
    </source>
</evidence>
<dbReference type="Proteomes" id="UP001165960">
    <property type="component" value="Unassembled WGS sequence"/>
</dbReference>
<sequence length="619" mass="70620">MSPEETEKDQFNSPGKFAPEYALPDRELFVIEYPGVIKDFDKALASLGGQKTISRLYNEEGLWELKPRPGNPFSHPIIGHVVNTRNLVLRVTRRVRRRKKTLEEVYVAMHCTVVGLCNKTVRFRVMCDFQYQPQGPLLGEYRQLMSAIQNMDIEKLSNPSLPAIRDDCLSLLPPPVFSMNKTPFPYKYAQSYGLSKKLAKQDRSAPSYKISYQIHAEQKGPTFEHLSWSFTDPQVPTTPLPEYLQAQLPTDLLTKMRALFTERPIWTRLAINHALDSPNEKLMRQLLRIFAYRIDSGPWHDSWARLGYDPRIDPESRRYQVLGFRKSPLQVDDLSFSQSSLPSASQRPYIFTPHSPPASHLYSICDVQYSRIDKYVNDTAHLLDEPRLPYGWFHKAVYRRIHSIVFDKYQSLLDKLRAQRSHQTGVAGAPLAWSRFNIVPLRRRTKESDDNMSDTDIETLISNEQTLLVAPDSRNHTAAYPIPSISSIPGSGHDAGPAETSVLSASSMCDQLIYDDFQVSHFTPCTSLTLLSWMKSVRIASSIRRYSLELEKALASTMNMGTSLNSNTTTVNLSMKATSTLNLTSHRHTISFKFKLFITTNPSKLHITCNWHPIKYSSL</sequence>
<dbReference type="EMBL" id="QTSX02002308">
    <property type="protein sequence ID" value="KAJ9076226.1"/>
    <property type="molecule type" value="Genomic_DNA"/>
</dbReference>
<protein>
    <submittedName>
        <fullName evidence="1">Tau 95 subunit of transcription factor TFIIIC, variant 3</fullName>
    </submittedName>
</protein>